<evidence type="ECO:0000256" key="1">
    <source>
        <dbReference type="ARBA" id="ARBA00004604"/>
    </source>
</evidence>
<dbReference type="GO" id="GO:0006363">
    <property type="term" value="P:termination of RNA polymerase I transcription"/>
    <property type="evidence" value="ECO:0007669"/>
    <property type="project" value="TreeGrafter"/>
</dbReference>
<evidence type="ECO:0000256" key="8">
    <source>
        <dbReference type="PIRNR" id="PIRNR005586"/>
    </source>
</evidence>
<keyword evidence="13" id="KW-1185">Reference proteome</keyword>
<dbReference type="PROSITE" id="PS51133">
    <property type="entry name" value="ZF_TFIIS_2"/>
    <property type="match status" value="1"/>
</dbReference>
<evidence type="ECO:0000313" key="13">
    <source>
        <dbReference type="Proteomes" id="UP001431209"/>
    </source>
</evidence>
<dbReference type="GO" id="GO:0003899">
    <property type="term" value="F:DNA-directed RNA polymerase activity"/>
    <property type="evidence" value="ECO:0007669"/>
    <property type="project" value="InterPro"/>
</dbReference>
<dbReference type="InterPro" id="IPR019761">
    <property type="entry name" value="DNA-dir_RNA_pol-M_15_CS"/>
</dbReference>
<evidence type="ECO:0000313" key="12">
    <source>
        <dbReference type="EMBL" id="KAL0486616.1"/>
    </source>
</evidence>
<keyword evidence="5 9" id="KW-0862">Zinc</keyword>
<reference evidence="12 13" key="1">
    <citation type="submission" date="2024-03" db="EMBL/GenBank/DDBJ databases">
        <title>The Acrasis kona genome and developmental transcriptomes reveal deep origins of eukaryotic multicellular pathways.</title>
        <authorList>
            <person name="Sheikh S."/>
            <person name="Fu C.-J."/>
            <person name="Brown M.W."/>
            <person name="Baldauf S.L."/>
        </authorList>
    </citation>
    <scope>NUCLEOTIDE SEQUENCE [LARGE SCALE GENOMIC DNA]</scope>
    <source>
        <strain evidence="12 13">ATCC MYA-3509</strain>
    </source>
</reference>
<sequence>MTDTVDLSVYANSLFCKECGSLLSFSNAENDKIVCTGCSKASDATPLSNVKFTTNIVIREQSRYNQSLRKEKQIDSEFAVVNEECPKCKHHEMRYFTMQLRSADEGQTVFYECSKCLHKHSVNN</sequence>
<dbReference type="PANTHER" id="PTHR11239:SF14">
    <property type="entry name" value="DNA-DIRECTED RNA POLYMERASE I SUBUNIT RPA12"/>
    <property type="match status" value="1"/>
</dbReference>
<name>A0AAW2ZBQ4_9EUKA</name>
<dbReference type="GO" id="GO:0003676">
    <property type="term" value="F:nucleic acid binding"/>
    <property type="evidence" value="ECO:0007669"/>
    <property type="project" value="InterPro"/>
</dbReference>
<dbReference type="PROSITE" id="PS01030">
    <property type="entry name" value="RNA_POL_M_15KD"/>
    <property type="match status" value="1"/>
</dbReference>
<dbReference type="Pfam" id="PF01096">
    <property type="entry name" value="Zn_ribbon_TFIIS"/>
    <property type="match status" value="1"/>
</dbReference>
<organism evidence="12 13">
    <name type="scientific">Acrasis kona</name>
    <dbReference type="NCBI Taxonomy" id="1008807"/>
    <lineage>
        <taxon>Eukaryota</taxon>
        <taxon>Discoba</taxon>
        <taxon>Heterolobosea</taxon>
        <taxon>Tetramitia</taxon>
        <taxon>Eutetramitia</taxon>
        <taxon>Acrasidae</taxon>
        <taxon>Acrasis</taxon>
    </lineage>
</organism>
<feature type="binding site" evidence="9">
    <location>
        <position position="19"/>
    </location>
    <ligand>
        <name>Zn(2+)</name>
        <dbReference type="ChEBI" id="CHEBI:29105"/>
        <label>1</label>
    </ligand>
</feature>
<dbReference type="PIRSF" id="PIRSF005586">
    <property type="entry name" value="RNApol_RpoM"/>
    <property type="match status" value="1"/>
</dbReference>
<dbReference type="InterPro" id="IPR034004">
    <property type="entry name" value="Zn_ribbon_RPA12_C"/>
</dbReference>
<dbReference type="AlphaFoldDB" id="A0AAW2ZBQ4"/>
<comment type="subcellular location">
    <subcellularLocation>
        <location evidence="1">Nucleus</location>
        <location evidence="1">Nucleolus</location>
    </subcellularLocation>
</comment>
<feature type="binding site" evidence="9">
    <location>
        <position position="113"/>
    </location>
    <ligand>
        <name>Zn(2+)</name>
        <dbReference type="ChEBI" id="CHEBI:29105"/>
        <label>2</label>
    </ligand>
</feature>
<evidence type="ECO:0000256" key="5">
    <source>
        <dbReference type="ARBA" id="ARBA00022833"/>
    </source>
</evidence>
<dbReference type="SMART" id="SM00440">
    <property type="entry name" value="ZnF_C2C2"/>
    <property type="match status" value="1"/>
</dbReference>
<dbReference type="EMBL" id="JAOPGA020001252">
    <property type="protein sequence ID" value="KAL0486616.1"/>
    <property type="molecule type" value="Genomic_DNA"/>
</dbReference>
<evidence type="ECO:0000259" key="11">
    <source>
        <dbReference type="PROSITE" id="PS51133"/>
    </source>
</evidence>
<dbReference type="SUPFAM" id="SSF57783">
    <property type="entry name" value="Zinc beta-ribbon"/>
    <property type="match status" value="1"/>
</dbReference>
<dbReference type="GO" id="GO:0008270">
    <property type="term" value="F:zinc ion binding"/>
    <property type="evidence" value="ECO:0007669"/>
    <property type="project" value="UniProtKB-KW"/>
</dbReference>
<dbReference type="Proteomes" id="UP001431209">
    <property type="component" value="Unassembled WGS sequence"/>
</dbReference>
<evidence type="ECO:0000256" key="10">
    <source>
        <dbReference type="PIRSR" id="PIRSR005586-2"/>
    </source>
</evidence>
<evidence type="ECO:0000256" key="6">
    <source>
        <dbReference type="ARBA" id="ARBA00023163"/>
    </source>
</evidence>
<dbReference type="InterPro" id="IPR001222">
    <property type="entry name" value="Znf_TFIIS"/>
</dbReference>
<comment type="caution">
    <text evidence="12">The sequence shown here is derived from an EMBL/GenBank/DDBJ whole genome shotgun (WGS) entry which is preliminary data.</text>
</comment>
<accession>A0AAW2ZBQ4</accession>
<dbReference type="CDD" id="cd10507">
    <property type="entry name" value="Zn-ribbon_RPA12"/>
    <property type="match status" value="1"/>
</dbReference>
<feature type="domain" description="TFIIS-type" evidence="11">
    <location>
        <begin position="81"/>
        <end position="121"/>
    </location>
</feature>
<dbReference type="PANTHER" id="PTHR11239">
    <property type="entry name" value="DNA-DIRECTED RNA POLYMERASE"/>
    <property type="match status" value="1"/>
</dbReference>
<feature type="binding site" evidence="9">
    <location>
        <position position="35"/>
    </location>
    <ligand>
        <name>Zn(2+)</name>
        <dbReference type="ChEBI" id="CHEBI:29105"/>
        <label>1</label>
    </ligand>
</feature>
<dbReference type="InterPro" id="IPR012164">
    <property type="entry name" value="Rpa12/Rpb9/Rpc10/TFS"/>
</dbReference>
<feature type="binding site" evidence="9">
    <location>
        <position position="88"/>
    </location>
    <ligand>
        <name>Zn(2+)</name>
        <dbReference type="ChEBI" id="CHEBI:29105"/>
        <label>2</label>
    </ligand>
</feature>
<keyword evidence="2 8" id="KW-0240">DNA-directed RNA polymerase</keyword>
<keyword evidence="3 9" id="KW-0479">Metal-binding</keyword>
<keyword evidence="6 8" id="KW-0804">Transcription</keyword>
<dbReference type="GO" id="GO:0005736">
    <property type="term" value="C:RNA polymerase I complex"/>
    <property type="evidence" value="ECO:0007669"/>
    <property type="project" value="TreeGrafter"/>
</dbReference>
<evidence type="ECO:0000256" key="2">
    <source>
        <dbReference type="ARBA" id="ARBA00022478"/>
    </source>
</evidence>
<evidence type="ECO:0000256" key="7">
    <source>
        <dbReference type="ARBA" id="ARBA00023242"/>
    </source>
</evidence>
<feature type="binding site" evidence="9">
    <location>
        <position position="116"/>
    </location>
    <ligand>
        <name>Zn(2+)</name>
        <dbReference type="ChEBI" id="CHEBI:29105"/>
        <label>2</label>
    </ligand>
</feature>
<feature type="binding site" evidence="9">
    <location>
        <position position="85"/>
    </location>
    <ligand>
        <name>Zn(2+)</name>
        <dbReference type="ChEBI" id="CHEBI:29105"/>
        <label>2</label>
    </ligand>
</feature>
<feature type="zinc finger region" description="C4-type" evidence="10">
    <location>
        <begin position="16"/>
        <end position="38"/>
    </location>
</feature>
<keyword evidence="7 8" id="KW-0539">Nucleus</keyword>
<comment type="similarity">
    <text evidence="8">Belongs to the archaeal rpoM/eukaryotic RPA12/RPB9/RPC11 RNA polymerase family.</text>
</comment>
<dbReference type="Gene3D" id="2.20.25.10">
    <property type="match status" value="1"/>
</dbReference>
<evidence type="ECO:0000256" key="9">
    <source>
        <dbReference type="PIRSR" id="PIRSR005586-1"/>
    </source>
</evidence>
<feature type="binding site" evidence="9">
    <location>
        <position position="16"/>
    </location>
    <ligand>
        <name>Zn(2+)</name>
        <dbReference type="ChEBI" id="CHEBI:29105"/>
        <label>1</label>
    </ligand>
</feature>
<comment type="function">
    <text evidence="8">DNA-dependent RNA polymerase catalyzes the transcription of DNA into RNA using the four ribonucleoside triphosphates as substrates.</text>
</comment>
<evidence type="ECO:0000256" key="4">
    <source>
        <dbReference type="ARBA" id="ARBA00022771"/>
    </source>
</evidence>
<evidence type="ECO:0000256" key="3">
    <source>
        <dbReference type="ARBA" id="ARBA00022723"/>
    </source>
</evidence>
<protein>
    <recommendedName>
        <fullName evidence="8">DNA-directed RNA polymerase subunit</fullName>
    </recommendedName>
</protein>
<proteinExistence type="inferred from homology"/>
<keyword evidence="4 10" id="KW-0863">Zinc-finger</keyword>
<gene>
    <name evidence="12" type="ORF">AKO1_001548</name>
</gene>
<feature type="binding site" evidence="9">
    <location>
        <position position="38"/>
    </location>
    <ligand>
        <name>Zn(2+)</name>
        <dbReference type="ChEBI" id="CHEBI:29105"/>
        <label>1</label>
    </ligand>
</feature>